<dbReference type="GO" id="GO:0004527">
    <property type="term" value="F:exonuclease activity"/>
    <property type="evidence" value="ECO:0007669"/>
    <property type="project" value="UniProtKB-KW"/>
</dbReference>
<keyword evidence="9" id="KW-0234">DNA repair</keyword>
<keyword evidence="3" id="KW-0227">DNA damage</keyword>
<dbReference type="Gene3D" id="3.40.50.300">
    <property type="entry name" value="P-loop containing nucleotide triphosphate hydrolases"/>
    <property type="match status" value="4"/>
</dbReference>
<dbReference type="AlphaFoldDB" id="A0A9D1DBM6"/>
<keyword evidence="7 14" id="KW-0067">ATP-binding</keyword>
<evidence type="ECO:0000256" key="2">
    <source>
        <dbReference type="ARBA" id="ARBA00022741"/>
    </source>
</evidence>
<dbReference type="Gene3D" id="3.90.320.10">
    <property type="match status" value="1"/>
</dbReference>
<keyword evidence="6" id="KW-0269">Exonuclease</keyword>
<dbReference type="InterPro" id="IPR014016">
    <property type="entry name" value="UvrD-like_ATP-bd"/>
</dbReference>
<comment type="catalytic activity">
    <reaction evidence="13">
        <text>ATP + H2O = ADP + phosphate + H(+)</text>
        <dbReference type="Rhea" id="RHEA:13065"/>
        <dbReference type="ChEBI" id="CHEBI:15377"/>
        <dbReference type="ChEBI" id="CHEBI:15378"/>
        <dbReference type="ChEBI" id="CHEBI:30616"/>
        <dbReference type="ChEBI" id="CHEBI:43474"/>
        <dbReference type="ChEBI" id="CHEBI:456216"/>
        <dbReference type="EC" id="5.6.2.4"/>
    </reaction>
</comment>
<evidence type="ECO:0000256" key="1">
    <source>
        <dbReference type="ARBA" id="ARBA00022722"/>
    </source>
</evidence>
<keyword evidence="10" id="KW-0413">Isomerase</keyword>
<dbReference type="InterPro" id="IPR000212">
    <property type="entry name" value="DNA_helicase_UvrD/REP"/>
</dbReference>
<dbReference type="InterPro" id="IPR014017">
    <property type="entry name" value="DNA_helicase_UvrD-like_C"/>
</dbReference>
<protein>
    <recommendedName>
        <fullName evidence="12">DNA 3'-5' helicase</fullName>
        <ecNumber evidence="12">5.6.2.4</ecNumber>
    </recommendedName>
</protein>
<comment type="caution">
    <text evidence="17">The sequence shown here is derived from an EMBL/GenBank/DDBJ whole genome shotgun (WGS) entry which is preliminary data.</text>
</comment>
<dbReference type="SUPFAM" id="SSF52540">
    <property type="entry name" value="P-loop containing nucleoside triphosphate hydrolases"/>
    <property type="match status" value="1"/>
</dbReference>
<keyword evidence="8" id="KW-0238">DNA-binding</keyword>
<evidence type="ECO:0000256" key="10">
    <source>
        <dbReference type="ARBA" id="ARBA00023235"/>
    </source>
</evidence>
<gene>
    <name evidence="17" type="ORF">IAB90_06710</name>
</gene>
<organism evidence="17 18">
    <name type="scientific">Candidatus Coproplasma stercoripullorum</name>
    <dbReference type="NCBI Taxonomy" id="2840751"/>
    <lineage>
        <taxon>Bacteria</taxon>
        <taxon>Bacillati</taxon>
        <taxon>Bacillota</taxon>
        <taxon>Clostridia</taxon>
        <taxon>Eubacteriales</taxon>
        <taxon>Candidatus Coproplasma</taxon>
    </lineage>
</organism>
<evidence type="ECO:0000256" key="14">
    <source>
        <dbReference type="PROSITE-ProRule" id="PRU00560"/>
    </source>
</evidence>
<keyword evidence="4 14" id="KW-0378">Hydrolase</keyword>
<dbReference type="InterPro" id="IPR011335">
    <property type="entry name" value="Restrct_endonuc-II-like"/>
</dbReference>
<dbReference type="SUPFAM" id="SSF52980">
    <property type="entry name" value="Restriction endonuclease-like"/>
    <property type="match status" value="1"/>
</dbReference>
<reference evidence="17" key="1">
    <citation type="submission" date="2020-10" db="EMBL/GenBank/DDBJ databases">
        <authorList>
            <person name="Gilroy R."/>
        </authorList>
    </citation>
    <scope>NUCLEOTIDE SEQUENCE</scope>
    <source>
        <strain evidence="17">ChiW25-3613</strain>
    </source>
</reference>
<keyword evidence="1" id="KW-0540">Nuclease</keyword>
<dbReference type="PANTHER" id="PTHR11070:SF48">
    <property type="entry name" value="ATP-DEPENDENT HELICASE_NUCLEASE SUBUNIT A"/>
    <property type="match status" value="1"/>
</dbReference>
<dbReference type="InterPro" id="IPR038726">
    <property type="entry name" value="PDDEXK_AddAB-type"/>
</dbReference>
<name>A0A9D1DBM6_9FIRM</name>
<evidence type="ECO:0000256" key="7">
    <source>
        <dbReference type="ARBA" id="ARBA00022840"/>
    </source>
</evidence>
<reference evidence="17" key="2">
    <citation type="journal article" date="2021" name="PeerJ">
        <title>Extensive microbial diversity within the chicken gut microbiome revealed by metagenomics and culture.</title>
        <authorList>
            <person name="Gilroy R."/>
            <person name="Ravi A."/>
            <person name="Getino M."/>
            <person name="Pursley I."/>
            <person name="Horton D.L."/>
            <person name="Alikhan N.F."/>
            <person name="Baker D."/>
            <person name="Gharbi K."/>
            <person name="Hall N."/>
            <person name="Watson M."/>
            <person name="Adriaenssens E.M."/>
            <person name="Foster-Nyarko E."/>
            <person name="Jarju S."/>
            <person name="Secka A."/>
            <person name="Antonio M."/>
            <person name="Oren A."/>
            <person name="Chaudhuri R.R."/>
            <person name="La Ragione R."/>
            <person name="Hildebrand F."/>
            <person name="Pallen M.J."/>
        </authorList>
    </citation>
    <scope>NUCLEOTIDE SEQUENCE</scope>
    <source>
        <strain evidence="17">ChiW25-3613</strain>
    </source>
</reference>
<evidence type="ECO:0000256" key="13">
    <source>
        <dbReference type="ARBA" id="ARBA00048988"/>
    </source>
</evidence>
<feature type="domain" description="UvrD-like helicase C-terminal" evidence="16">
    <location>
        <begin position="465"/>
        <end position="761"/>
    </location>
</feature>
<dbReference type="PROSITE" id="PS51198">
    <property type="entry name" value="UVRD_HELICASE_ATP_BIND"/>
    <property type="match status" value="1"/>
</dbReference>
<keyword evidence="2 14" id="KW-0547">Nucleotide-binding</keyword>
<comment type="catalytic activity">
    <reaction evidence="11">
        <text>Couples ATP hydrolysis with the unwinding of duplex DNA by translocating in the 3'-5' direction.</text>
        <dbReference type="EC" id="5.6.2.4"/>
    </reaction>
</comment>
<dbReference type="GO" id="GO:0005524">
    <property type="term" value="F:ATP binding"/>
    <property type="evidence" value="ECO:0007669"/>
    <property type="project" value="UniProtKB-UniRule"/>
</dbReference>
<evidence type="ECO:0000256" key="3">
    <source>
        <dbReference type="ARBA" id="ARBA00022763"/>
    </source>
</evidence>
<dbReference type="EC" id="5.6.2.4" evidence="12"/>
<feature type="domain" description="UvrD-like helicase ATP-binding" evidence="15">
    <location>
        <begin position="1"/>
        <end position="438"/>
    </location>
</feature>
<evidence type="ECO:0000256" key="6">
    <source>
        <dbReference type="ARBA" id="ARBA00022839"/>
    </source>
</evidence>
<evidence type="ECO:0000256" key="8">
    <source>
        <dbReference type="ARBA" id="ARBA00023125"/>
    </source>
</evidence>
<evidence type="ECO:0000256" key="5">
    <source>
        <dbReference type="ARBA" id="ARBA00022806"/>
    </source>
</evidence>
<dbReference type="GO" id="GO:0000725">
    <property type="term" value="P:recombinational repair"/>
    <property type="evidence" value="ECO:0007669"/>
    <property type="project" value="TreeGrafter"/>
</dbReference>
<feature type="binding site" evidence="14">
    <location>
        <begin position="22"/>
        <end position="29"/>
    </location>
    <ligand>
        <name>ATP</name>
        <dbReference type="ChEBI" id="CHEBI:30616"/>
    </ligand>
</feature>
<sequence length="1115" mass="123840">MANPTPQQQAAIDKRGRVIVSASAGSGKTFVMIERLVSYVEGGGDLENVLAVTFTKKAAAQMKDKLRAALIKRTAAADSDTRAHIKQQLSKIALANISTIHSFCAYLLRVYFYLLDIDGSFEILSEDGGAEAQMRSRALENLFERLYSEENADFLYLLERYGKKRNDGSLKGLVISAYEAVRNVPDYEQLLKNTARADEQTFEDICAEIFADARTKCGELIAEISSFTAQNPLNAACKKIAAEMLEILMEAEAQNDIFAPLPGFSTSRKPPRSDEDPIAKKFFELRDYVKGRYEKLHEGIGDRETELKNYLSTARTAAAFSDLVLAFDEEYSALKREEGKLDYGDLEHLTLKLLAMDGMQAEVRSRFKQVFVDEYQDVNPVQERIISLVGGENLFLVGDVKQAIYGFRGSRSEYFSKKEGEFAAHGGSLMLSHNFRSAPRVIESVNASFSLLMRNDTCGIDYAAAQMVAGGAYPASGGGAYVHVFGKEQREKSAADGVYSVERDELRKAELSREGLAVLDVVKRELESTFYDIEAGCTRAVEPKDICILTRKRDNSSPTEIARALSAAGFSVSGGQGGNACDFSEVKQILDILSYIDNSEQDIPLASAMLSPVGGFSEEELARIKIAEPDPFDPVTGKKLQLTFRERCARYAAKFRDDIAEKLNEFENKIEGYRNLSHLFGAGTLIDNILHDSALEAKYYQDGAKKLKNIRRLAEAAYTPSGELGLSEFLNKIKAGGFNLPVAESGGEGSIAMMTMHSSKGLEFPVVILADVCKSFRGQGERALPFDERYGFAHRMFDMQSRVSAPTLLGKLIKLKAAREEVRGEMNLLYVACTRAKYRLHIMSAEGDKFNRWRVTGASNYAQMLDFNCFKQENSENADFSFEEPAPALISKPDKEAEEVFLSHFMQPYAYSSSVNLSVKSSATALLKSQEGEYYARDELFPEDGDEADAAGRGTAYHRFLQLCDFSVKDEDGIEREVERFVSEGLMPQEEAEFINARTLSDILSMPCFKMAEGAKTFREREFLCALPANSFLDTDAEDDVLVQGAIDLLCEKDGKYAIIDYKFSSLAIPAIAAKYSKQLNLYRLAVQKILGVKAEDIEAHIVNIRTLKAVKLDF</sequence>
<evidence type="ECO:0000256" key="12">
    <source>
        <dbReference type="ARBA" id="ARBA00034808"/>
    </source>
</evidence>
<dbReference type="EMBL" id="DVHB01000119">
    <property type="protein sequence ID" value="HIR40051.1"/>
    <property type="molecule type" value="Genomic_DNA"/>
</dbReference>
<dbReference type="GO" id="GO:0033202">
    <property type="term" value="C:DNA helicase complex"/>
    <property type="evidence" value="ECO:0007669"/>
    <property type="project" value="TreeGrafter"/>
</dbReference>
<evidence type="ECO:0000259" key="15">
    <source>
        <dbReference type="PROSITE" id="PS51198"/>
    </source>
</evidence>
<dbReference type="PANTHER" id="PTHR11070">
    <property type="entry name" value="UVRD / RECB / PCRA DNA HELICASE FAMILY MEMBER"/>
    <property type="match status" value="1"/>
</dbReference>
<accession>A0A9D1DBM6</accession>
<dbReference type="GO" id="GO:0043138">
    <property type="term" value="F:3'-5' DNA helicase activity"/>
    <property type="evidence" value="ECO:0007669"/>
    <property type="project" value="UniProtKB-EC"/>
</dbReference>
<evidence type="ECO:0000256" key="4">
    <source>
        <dbReference type="ARBA" id="ARBA00022801"/>
    </source>
</evidence>
<dbReference type="InterPro" id="IPR011604">
    <property type="entry name" value="PDDEXK-like_dom_sf"/>
</dbReference>
<dbReference type="PROSITE" id="PS51217">
    <property type="entry name" value="UVRD_HELICASE_CTER"/>
    <property type="match status" value="1"/>
</dbReference>
<dbReference type="InterPro" id="IPR027417">
    <property type="entry name" value="P-loop_NTPase"/>
</dbReference>
<dbReference type="Pfam" id="PF13361">
    <property type="entry name" value="UvrD_C"/>
    <property type="match status" value="1"/>
</dbReference>
<proteinExistence type="predicted"/>
<dbReference type="Proteomes" id="UP000824179">
    <property type="component" value="Unassembled WGS sequence"/>
</dbReference>
<dbReference type="Pfam" id="PF12705">
    <property type="entry name" value="PDDEXK_1"/>
    <property type="match status" value="1"/>
</dbReference>
<dbReference type="GO" id="GO:0003677">
    <property type="term" value="F:DNA binding"/>
    <property type="evidence" value="ECO:0007669"/>
    <property type="project" value="UniProtKB-KW"/>
</dbReference>
<dbReference type="GO" id="GO:0005829">
    <property type="term" value="C:cytosol"/>
    <property type="evidence" value="ECO:0007669"/>
    <property type="project" value="TreeGrafter"/>
</dbReference>
<evidence type="ECO:0000256" key="9">
    <source>
        <dbReference type="ARBA" id="ARBA00023204"/>
    </source>
</evidence>
<evidence type="ECO:0000259" key="16">
    <source>
        <dbReference type="PROSITE" id="PS51217"/>
    </source>
</evidence>
<evidence type="ECO:0000313" key="17">
    <source>
        <dbReference type="EMBL" id="HIR40051.1"/>
    </source>
</evidence>
<dbReference type="Pfam" id="PF00580">
    <property type="entry name" value="UvrD-helicase"/>
    <property type="match status" value="1"/>
</dbReference>
<evidence type="ECO:0000313" key="18">
    <source>
        <dbReference type="Proteomes" id="UP000824179"/>
    </source>
</evidence>
<evidence type="ECO:0000256" key="11">
    <source>
        <dbReference type="ARBA" id="ARBA00034617"/>
    </source>
</evidence>
<keyword evidence="5 14" id="KW-0347">Helicase</keyword>